<feature type="transmembrane region" description="Helical" evidence="1">
    <location>
        <begin position="28"/>
        <end position="48"/>
    </location>
</feature>
<keyword evidence="1" id="KW-1133">Transmembrane helix</keyword>
<comment type="caution">
    <text evidence="3">The sequence shown here is derived from an EMBL/GenBank/DDBJ whole genome shotgun (WGS) entry which is preliminary data.</text>
</comment>
<dbReference type="Proteomes" id="UP001203579">
    <property type="component" value="Unassembled WGS sequence"/>
</dbReference>
<dbReference type="Pfam" id="PF04892">
    <property type="entry name" value="VanZ"/>
    <property type="match status" value="1"/>
</dbReference>
<dbReference type="PANTHER" id="PTHR36834">
    <property type="entry name" value="MEMBRANE PROTEIN-RELATED"/>
    <property type="match status" value="1"/>
</dbReference>
<feature type="domain" description="VanZ-like" evidence="2">
    <location>
        <begin position="54"/>
        <end position="158"/>
    </location>
</feature>
<reference evidence="3 4" key="1">
    <citation type="submission" date="2022-05" db="EMBL/GenBank/DDBJ databases">
        <title>Corynebacterium sp. B5-R-101 sp. nov., isolated from human feces.</title>
        <authorList>
            <person name="Shamsuzzaman M."/>
            <person name="Dahal R.H."/>
        </authorList>
    </citation>
    <scope>NUCLEOTIDE SEQUENCE [LARGE SCALE GENOMIC DNA]</scope>
    <source>
        <strain evidence="3 4">B5-R-101</strain>
    </source>
</reference>
<evidence type="ECO:0000256" key="1">
    <source>
        <dbReference type="SAM" id="Phobius"/>
    </source>
</evidence>
<feature type="transmembrane region" description="Helical" evidence="1">
    <location>
        <begin position="144"/>
        <end position="161"/>
    </location>
</feature>
<evidence type="ECO:0000313" key="3">
    <source>
        <dbReference type="EMBL" id="MCL8494168.1"/>
    </source>
</evidence>
<dbReference type="EMBL" id="JAMKFF010000007">
    <property type="protein sequence ID" value="MCL8494168.1"/>
    <property type="molecule type" value="Genomic_DNA"/>
</dbReference>
<dbReference type="InterPro" id="IPR006976">
    <property type="entry name" value="VanZ-like"/>
</dbReference>
<accession>A0ABT0TAQ7</accession>
<evidence type="ECO:0000313" key="4">
    <source>
        <dbReference type="Proteomes" id="UP001203579"/>
    </source>
</evidence>
<proteinExistence type="predicted"/>
<dbReference type="InterPro" id="IPR053150">
    <property type="entry name" value="Teicoplanin_resist-assoc"/>
</dbReference>
<feature type="transmembrane region" description="Helical" evidence="1">
    <location>
        <begin position="85"/>
        <end position="103"/>
    </location>
</feature>
<name>A0ABT0TAQ7_9CORY</name>
<keyword evidence="4" id="KW-1185">Reference proteome</keyword>
<organism evidence="3 4">
    <name type="scientific">Corynebacterium intestinale</name>
    <dbReference type="NCBI Taxonomy" id="2943492"/>
    <lineage>
        <taxon>Bacteria</taxon>
        <taxon>Bacillati</taxon>
        <taxon>Actinomycetota</taxon>
        <taxon>Actinomycetes</taxon>
        <taxon>Mycobacteriales</taxon>
        <taxon>Corynebacteriaceae</taxon>
        <taxon>Corynebacterium</taxon>
    </lineage>
</organism>
<feature type="transmembrane region" description="Helical" evidence="1">
    <location>
        <begin position="115"/>
        <end position="138"/>
    </location>
</feature>
<dbReference type="PANTHER" id="PTHR36834:SF1">
    <property type="entry name" value="INTEGRAL MEMBRANE PROTEIN"/>
    <property type="match status" value="1"/>
</dbReference>
<keyword evidence="1" id="KW-0472">Membrane</keyword>
<protein>
    <submittedName>
        <fullName evidence="3">VanZ family protein</fullName>
    </submittedName>
</protein>
<dbReference type="RefSeq" id="WP_250224421.1">
    <property type="nucleotide sequence ID" value="NZ_JAMFTR010000007.1"/>
</dbReference>
<keyword evidence="1" id="KW-0812">Transmembrane</keyword>
<gene>
    <name evidence="3" type="ORF">M5J06_08525</name>
</gene>
<feature type="transmembrane region" description="Helical" evidence="1">
    <location>
        <begin position="173"/>
        <end position="189"/>
    </location>
</feature>
<sequence>MTGIKAQHPRNRLRPAPDPYRHQLRDSFLVAALSLVVVMLATVGKPFMDIPGVVDGSAHAVRQVNTQLLGGFENSSVWYGGWTDLVGNIALFMPLGAALYVAGRNLSGIKWGLGGAMLIGLMVSLCIESAQYIFALGFSDVDDLLYNTVGSVLGAVLMARLGREGQTKILRRLGFLLALAAVVLLALVVL</sequence>
<evidence type="ECO:0000259" key="2">
    <source>
        <dbReference type="Pfam" id="PF04892"/>
    </source>
</evidence>